<dbReference type="Proteomes" id="UP000233551">
    <property type="component" value="Unassembled WGS sequence"/>
</dbReference>
<comment type="caution">
    <text evidence="1">The sequence shown here is derived from an EMBL/GenBank/DDBJ whole genome shotgun (WGS) entry which is preliminary data.</text>
</comment>
<protein>
    <submittedName>
        <fullName evidence="1">Uncharacterized protein</fullName>
    </submittedName>
</protein>
<sequence length="105" mass="11729">MEALELHMAVFDVLEELLGLHGETKGRVSPTRADGDENGSGRPWGWKKYYDHLQGKAALSLCASKYDALMGDDVSRPELGEASHFETNKLIMQTQTMFIAIWNVC</sequence>
<proteinExistence type="predicted"/>
<reference evidence="1 2" key="1">
    <citation type="submission" date="2017-11" db="EMBL/GenBank/DDBJ databases">
        <title>De-novo sequencing of pomegranate (Punica granatum L.) genome.</title>
        <authorList>
            <person name="Akparov Z."/>
            <person name="Amiraslanov A."/>
            <person name="Hajiyeva S."/>
            <person name="Abbasov M."/>
            <person name="Kaur K."/>
            <person name="Hamwieh A."/>
            <person name="Solovyev V."/>
            <person name="Salamov A."/>
            <person name="Braich B."/>
            <person name="Kosarev P."/>
            <person name="Mahmoud A."/>
            <person name="Hajiyev E."/>
            <person name="Babayeva S."/>
            <person name="Izzatullayeva V."/>
            <person name="Mammadov A."/>
            <person name="Mammadov A."/>
            <person name="Sharifova S."/>
            <person name="Ojaghi J."/>
            <person name="Eynullazada K."/>
            <person name="Bayramov B."/>
            <person name="Abdulazimova A."/>
            <person name="Shahmuradov I."/>
        </authorList>
    </citation>
    <scope>NUCLEOTIDE SEQUENCE [LARGE SCALE GENOMIC DNA]</scope>
    <source>
        <strain evidence="2">cv. AG2017</strain>
        <tissue evidence="1">Leaf</tissue>
    </source>
</reference>
<evidence type="ECO:0000313" key="1">
    <source>
        <dbReference type="EMBL" id="PKI66697.1"/>
    </source>
</evidence>
<accession>A0A2I0KDU7</accession>
<organism evidence="1 2">
    <name type="scientific">Punica granatum</name>
    <name type="common">Pomegranate</name>
    <dbReference type="NCBI Taxonomy" id="22663"/>
    <lineage>
        <taxon>Eukaryota</taxon>
        <taxon>Viridiplantae</taxon>
        <taxon>Streptophyta</taxon>
        <taxon>Embryophyta</taxon>
        <taxon>Tracheophyta</taxon>
        <taxon>Spermatophyta</taxon>
        <taxon>Magnoliopsida</taxon>
        <taxon>eudicotyledons</taxon>
        <taxon>Gunneridae</taxon>
        <taxon>Pentapetalae</taxon>
        <taxon>rosids</taxon>
        <taxon>malvids</taxon>
        <taxon>Myrtales</taxon>
        <taxon>Lythraceae</taxon>
        <taxon>Punica</taxon>
    </lineage>
</organism>
<evidence type="ECO:0000313" key="2">
    <source>
        <dbReference type="Proteomes" id="UP000233551"/>
    </source>
</evidence>
<keyword evidence="2" id="KW-1185">Reference proteome</keyword>
<name>A0A2I0KDU7_PUNGR</name>
<gene>
    <name evidence="1" type="ORF">CRG98_012892</name>
</gene>
<dbReference type="AlphaFoldDB" id="A0A2I0KDU7"/>
<dbReference type="EMBL" id="PGOL01000658">
    <property type="protein sequence ID" value="PKI66697.1"/>
    <property type="molecule type" value="Genomic_DNA"/>
</dbReference>